<comment type="catalytic activity">
    <reaction evidence="13">
        <text>L-seryl-[protein] + ATP = O-phospho-L-seryl-[protein] + ADP + H(+)</text>
        <dbReference type="Rhea" id="RHEA:17989"/>
        <dbReference type="Rhea" id="RHEA-COMP:9863"/>
        <dbReference type="Rhea" id="RHEA-COMP:11604"/>
        <dbReference type="ChEBI" id="CHEBI:15378"/>
        <dbReference type="ChEBI" id="CHEBI:29999"/>
        <dbReference type="ChEBI" id="CHEBI:30616"/>
        <dbReference type="ChEBI" id="CHEBI:83421"/>
        <dbReference type="ChEBI" id="CHEBI:456216"/>
        <dbReference type="EC" id="2.7.11.1"/>
    </reaction>
</comment>
<accession>G2QKX3</accession>
<dbReference type="VEuPathDB" id="FungiDB:MYCTH_2309967"/>
<dbReference type="KEGG" id="mtm:MYCTH_2309967"/>
<dbReference type="EC" id="2.7.11.1" evidence="3"/>
<evidence type="ECO:0000256" key="12">
    <source>
        <dbReference type="ARBA" id="ARBA00047899"/>
    </source>
</evidence>
<dbReference type="InterPro" id="IPR011009">
    <property type="entry name" value="Kinase-like_dom_sf"/>
</dbReference>
<dbReference type="PANTHER" id="PTHR11042">
    <property type="entry name" value="EUKARYOTIC TRANSLATION INITIATION FACTOR 2-ALPHA KINASE EIF2-ALPHA KINASE -RELATED"/>
    <property type="match status" value="1"/>
</dbReference>
<dbReference type="SUPFAM" id="SSF56112">
    <property type="entry name" value="Protein kinase-like (PK-like)"/>
    <property type="match status" value="1"/>
</dbReference>
<dbReference type="EMBL" id="CP003007">
    <property type="protein sequence ID" value="AEO60605.1"/>
    <property type="molecule type" value="Genomic_DNA"/>
</dbReference>
<dbReference type="PROSITE" id="PS50011">
    <property type="entry name" value="PROTEIN_KINASE_DOM"/>
    <property type="match status" value="1"/>
</dbReference>
<evidence type="ECO:0000256" key="10">
    <source>
        <dbReference type="ARBA" id="ARBA00030980"/>
    </source>
</evidence>
<gene>
    <name evidence="15" type="ORF">MYCTH_2309967</name>
</gene>
<keyword evidence="9" id="KW-0067">ATP-binding</keyword>
<evidence type="ECO:0000256" key="4">
    <source>
        <dbReference type="ARBA" id="ARBA00013948"/>
    </source>
</evidence>
<dbReference type="GeneID" id="11513675"/>
<evidence type="ECO:0000256" key="8">
    <source>
        <dbReference type="ARBA" id="ARBA00022777"/>
    </source>
</evidence>
<evidence type="ECO:0000256" key="9">
    <source>
        <dbReference type="ARBA" id="ARBA00022840"/>
    </source>
</evidence>
<sequence>MEIVESQEAFRFVEGKLRFSYMQYIVRDNNILYLGKWANRHQAPRALSQLYDVEKLRTDDRGPQLKPSWKVTLGQSCYIKRQKLFDYAGKLDLERRILREVETCEIIRKHPHPNIAFYYGAQETRGRVSGLCFKRYVSTLLDKVNPQHLNKSTFLLSGRPLVEHRMKAQLSRILDGIRHLHSLGLVHNDITPDNIMLEEDGTLTSTVAGMLGKCFETPTLKGRMAGTTLL</sequence>
<evidence type="ECO:0000256" key="1">
    <source>
        <dbReference type="ARBA" id="ARBA00003747"/>
    </source>
</evidence>
<dbReference type="STRING" id="573729.G2QKX3"/>
<evidence type="ECO:0000256" key="3">
    <source>
        <dbReference type="ARBA" id="ARBA00012513"/>
    </source>
</evidence>
<dbReference type="GO" id="GO:0005524">
    <property type="term" value="F:ATP binding"/>
    <property type="evidence" value="ECO:0007669"/>
    <property type="project" value="UniProtKB-KW"/>
</dbReference>
<feature type="domain" description="Protein kinase" evidence="14">
    <location>
        <begin position="26"/>
        <end position="230"/>
    </location>
</feature>
<dbReference type="RefSeq" id="XP_003665850.1">
    <property type="nucleotide sequence ID" value="XM_003665802.1"/>
</dbReference>
<comment type="function">
    <text evidence="1">Component of the EKC/KEOPS complex that is required for the formation of a threonylcarbamoyl group on adenosine at position 37 (t(6)A37) in tRNAs that read codons beginning with adenine. The complex is probably involved in the transfer of the threonylcarbamoyl moiety of threonylcarbamoyl-AMP (TC-AMP) to the N6 group of A37. BUD32 has ATPase activity in the context of the EKC/KEOPS complex and likely plays a supporting role to the catalytic subunit KAE1. The EKC/KEOPS complex also promotes both telomere uncapping and telomere elongation. The complex is required for efficient recruitment of transcriptional coactivators.</text>
</comment>
<keyword evidence="16" id="KW-1185">Reference proteome</keyword>
<dbReference type="HOGENOM" id="CLU_062257_1_0_1"/>
<dbReference type="AlphaFoldDB" id="G2QKX3"/>
<evidence type="ECO:0000256" key="5">
    <source>
        <dbReference type="ARBA" id="ARBA00019973"/>
    </source>
</evidence>
<proteinExistence type="predicted"/>
<evidence type="ECO:0000256" key="2">
    <source>
        <dbReference type="ARBA" id="ARBA00011534"/>
    </source>
</evidence>
<dbReference type="InterPro" id="IPR008266">
    <property type="entry name" value="Tyr_kinase_AS"/>
</dbReference>
<dbReference type="GO" id="GO:0004674">
    <property type="term" value="F:protein serine/threonine kinase activity"/>
    <property type="evidence" value="ECO:0007669"/>
    <property type="project" value="UniProtKB-EC"/>
</dbReference>
<dbReference type="OMA" id="LCFKRYT"/>
<dbReference type="GO" id="GO:0005634">
    <property type="term" value="C:nucleus"/>
    <property type="evidence" value="ECO:0007669"/>
    <property type="project" value="TreeGrafter"/>
</dbReference>
<dbReference type="InterPro" id="IPR050339">
    <property type="entry name" value="CC_SR_Kinase"/>
</dbReference>
<comment type="catalytic activity">
    <reaction evidence="12">
        <text>L-threonyl-[protein] + ATP = O-phospho-L-threonyl-[protein] + ADP + H(+)</text>
        <dbReference type="Rhea" id="RHEA:46608"/>
        <dbReference type="Rhea" id="RHEA-COMP:11060"/>
        <dbReference type="Rhea" id="RHEA-COMP:11605"/>
        <dbReference type="ChEBI" id="CHEBI:15378"/>
        <dbReference type="ChEBI" id="CHEBI:30013"/>
        <dbReference type="ChEBI" id="CHEBI:30616"/>
        <dbReference type="ChEBI" id="CHEBI:61977"/>
        <dbReference type="ChEBI" id="CHEBI:456216"/>
        <dbReference type="EC" id="2.7.11.1"/>
    </reaction>
</comment>
<keyword evidence="8" id="KW-0418">Kinase</keyword>
<keyword evidence="7" id="KW-0547">Nucleotide-binding</keyword>
<dbReference type="InterPro" id="IPR000719">
    <property type="entry name" value="Prot_kinase_dom"/>
</dbReference>
<organism evidence="15 16">
    <name type="scientific">Thermothelomyces thermophilus (strain ATCC 42464 / BCRC 31852 / DSM 1799)</name>
    <name type="common">Sporotrichum thermophile</name>
    <dbReference type="NCBI Taxonomy" id="573729"/>
    <lineage>
        <taxon>Eukaryota</taxon>
        <taxon>Fungi</taxon>
        <taxon>Dikarya</taxon>
        <taxon>Ascomycota</taxon>
        <taxon>Pezizomycotina</taxon>
        <taxon>Sordariomycetes</taxon>
        <taxon>Sordariomycetidae</taxon>
        <taxon>Sordariales</taxon>
        <taxon>Chaetomiaceae</taxon>
        <taxon>Thermothelomyces</taxon>
    </lineage>
</organism>
<name>G2QKX3_THET4</name>
<evidence type="ECO:0000256" key="6">
    <source>
        <dbReference type="ARBA" id="ARBA00022679"/>
    </source>
</evidence>
<dbReference type="eggNOG" id="ENOG502SN0K">
    <property type="taxonomic scope" value="Eukaryota"/>
</dbReference>
<dbReference type="InParanoid" id="G2QKX3"/>
<dbReference type="Gene3D" id="1.10.510.10">
    <property type="entry name" value="Transferase(Phosphotransferase) domain 1"/>
    <property type="match status" value="1"/>
</dbReference>
<evidence type="ECO:0000313" key="15">
    <source>
        <dbReference type="EMBL" id="AEO60605.1"/>
    </source>
</evidence>
<dbReference type="Proteomes" id="UP000007322">
    <property type="component" value="Chromosome 6"/>
</dbReference>
<dbReference type="PROSITE" id="PS00109">
    <property type="entry name" value="PROTEIN_KINASE_TYR"/>
    <property type="match status" value="1"/>
</dbReference>
<comment type="subunit">
    <text evidence="2">Component of the EKC/KEOPS complex composed of at least BUD32, CGI121, GON7, KAE1 and PCC1; the whole complex dimerizes.</text>
</comment>
<dbReference type="Pfam" id="PF00069">
    <property type="entry name" value="Pkinase"/>
    <property type="match status" value="1"/>
</dbReference>
<keyword evidence="6" id="KW-0808">Transferase</keyword>
<evidence type="ECO:0000256" key="7">
    <source>
        <dbReference type="ARBA" id="ARBA00022741"/>
    </source>
</evidence>
<evidence type="ECO:0000256" key="11">
    <source>
        <dbReference type="ARBA" id="ARBA00033194"/>
    </source>
</evidence>
<evidence type="ECO:0000256" key="13">
    <source>
        <dbReference type="ARBA" id="ARBA00048679"/>
    </source>
</evidence>
<evidence type="ECO:0000313" key="16">
    <source>
        <dbReference type="Proteomes" id="UP000007322"/>
    </source>
</evidence>
<reference evidence="15 16" key="1">
    <citation type="journal article" date="2011" name="Nat. Biotechnol.">
        <title>Comparative genomic analysis of the thermophilic biomass-degrading fungi Myceliophthora thermophila and Thielavia terrestris.</title>
        <authorList>
            <person name="Berka R.M."/>
            <person name="Grigoriev I.V."/>
            <person name="Otillar R."/>
            <person name="Salamov A."/>
            <person name="Grimwood J."/>
            <person name="Reid I."/>
            <person name="Ishmael N."/>
            <person name="John T."/>
            <person name="Darmond C."/>
            <person name="Moisan M.-C."/>
            <person name="Henrissat B."/>
            <person name="Coutinho P.M."/>
            <person name="Lombard V."/>
            <person name="Natvig D.O."/>
            <person name="Lindquist E."/>
            <person name="Schmutz J."/>
            <person name="Lucas S."/>
            <person name="Harris P."/>
            <person name="Powlowski J."/>
            <person name="Bellemare A."/>
            <person name="Taylor D."/>
            <person name="Butler G."/>
            <person name="de Vries R.P."/>
            <person name="Allijn I.E."/>
            <person name="van den Brink J."/>
            <person name="Ushinsky S."/>
            <person name="Storms R."/>
            <person name="Powell A.J."/>
            <person name="Paulsen I.T."/>
            <person name="Elbourne L.D.H."/>
            <person name="Baker S.E."/>
            <person name="Magnuson J."/>
            <person name="LaBoissiere S."/>
            <person name="Clutterbuck A.J."/>
            <person name="Martinez D."/>
            <person name="Wogulis M."/>
            <person name="de Leon A.L."/>
            <person name="Rey M.W."/>
            <person name="Tsang A."/>
        </authorList>
    </citation>
    <scope>NUCLEOTIDE SEQUENCE [LARGE SCALE GENOMIC DNA]</scope>
    <source>
        <strain evidence="16">ATCC 42464 / BCRC 31852 / DSM 1799</strain>
    </source>
</reference>
<evidence type="ECO:0000259" key="14">
    <source>
        <dbReference type="PROSITE" id="PS50011"/>
    </source>
</evidence>
<dbReference type="GO" id="GO:0005737">
    <property type="term" value="C:cytoplasm"/>
    <property type="evidence" value="ECO:0007669"/>
    <property type="project" value="TreeGrafter"/>
</dbReference>
<dbReference type="OrthoDB" id="4584184at2759"/>
<protein>
    <recommendedName>
        <fullName evidence="5">EKC/KEOPS complex subunit BUD32</fullName>
        <ecNumber evidence="3">2.7.11.1</ecNumber>
    </recommendedName>
    <alternativeName>
        <fullName evidence="10 11">Atypical Serine/threonine protein kinase BUD32</fullName>
    </alternativeName>
    <alternativeName>
        <fullName evidence="4">EKC/KEOPS complex subunit bud32</fullName>
    </alternativeName>
</protein>